<dbReference type="InterPro" id="IPR038657">
    <property type="entry name" value="Ribosomal_bL19_sf"/>
</dbReference>
<dbReference type="GO" id="GO:0003735">
    <property type="term" value="F:structural constituent of ribosome"/>
    <property type="evidence" value="ECO:0007669"/>
    <property type="project" value="InterPro"/>
</dbReference>
<accession>A0A5C4S2S7</accession>
<dbReference type="HAMAP" id="MF_00402">
    <property type="entry name" value="Ribosomal_bL19"/>
    <property type="match status" value="1"/>
</dbReference>
<proteinExistence type="inferred from homology"/>
<gene>
    <name evidence="5" type="primary">rplS</name>
    <name evidence="7" type="ORF">FGF68_05690</name>
</gene>
<sequence length="122" mass="13683">MDQLIQLVEASQQRQDLPDLRPGDTIKMQLRVIEGEKERLQAYEGVVISESGAGTNRTITVRKISNGIGVERIIPLNSPNIESIEIRRHGKTRRAKLGYLRKRTGKAALKVKERKINTPAGN</sequence>
<protein>
    <recommendedName>
        <fullName evidence="4 5">Large ribosomal subunit protein bL19</fullName>
    </recommendedName>
</protein>
<dbReference type="PANTHER" id="PTHR15680:SF9">
    <property type="entry name" value="LARGE RIBOSOMAL SUBUNIT PROTEIN BL19M"/>
    <property type="match status" value="1"/>
</dbReference>
<dbReference type="PIRSF" id="PIRSF002191">
    <property type="entry name" value="Ribosomal_L19"/>
    <property type="match status" value="1"/>
</dbReference>
<dbReference type="PRINTS" id="PR00061">
    <property type="entry name" value="RIBOSOMALL19"/>
</dbReference>
<dbReference type="AlphaFoldDB" id="A0A5C4S2S7"/>
<dbReference type="Pfam" id="PF01245">
    <property type="entry name" value="Ribosomal_L19"/>
    <property type="match status" value="1"/>
</dbReference>
<evidence type="ECO:0000256" key="1">
    <source>
        <dbReference type="ARBA" id="ARBA00005781"/>
    </source>
</evidence>
<keyword evidence="3 5" id="KW-0687">Ribonucleoprotein</keyword>
<dbReference type="SUPFAM" id="SSF50104">
    <property type="entry name" value="Translation proteins SH3-like domain"/>
    <property type="match status" value="1"/>
</dbReference>
<dbReference type="InterPro" id="IPR001857">
    <property type="entry name" value="Ribosomal_bL19"/>
</dbReference>
<dbReference type="GO" id="GO:0022625">
    <property type="term" value="C:cytosolic large ribosomal subunit"/>
    <property type="evidence" value="ECO:0007669"/>
    <property type="project" value="TreeGrafter"/>
</dbReference>
<comment type="caution">
    <text evidence="7">The sequence shown here is derived from an EMBL/GenBank/DDBJ whole genome shotgun (WGS) entry which is preliminary data.</text>
</comment>
<keyword evidence="8" id="KW-1185">Reference proteome</keyword>
<dbReference type="RefSeq" id="WP_068867072.1">
    <property type="nucleotide sequence ID" value="NZ_VDCI01000003.1"/>
</dbReference>
<dbReference type="InterPro" id="IPR008991">
    <property type="entry name" value="Translation_prot_SH3-like_sf"/>
</dbReference>
<dbReference type="Proteomes" id="UP000309544">
    <property type="component" value="Unassembled WGS sequence"/>
</dbReference>
<dbReference type="EMBL" id="VDCI01000003">
    <property type="protein sequence ID" value="TNJ37061.1"/>
    <property type="molecule type" value="Genomic_DNA"/>
</dbReference>
<dbReference type="PANTHER" id="PTHR15680">
    <property type="entry name" value="RIBOSOMAL PROTEIN L19"/>
    <property type="match status" value="1"/>
</dbReference>
<comment type="function">
    <text evidence="5 6">This protein is located at the 30S-50S ribosomal subunit interface and may play a role in the structure and function of the aminoacyl-tRNA binding site.</text>
</comment>
<dbReference type="FunFam" id="2.30.30.790:FF:000001">
    <property type="entry name" value="50S ribosomal protein L19"/>
    <property type="match status" value="1"/>
</dbReference>
<comment type="similarity">
    <text evidence="1 5 6">Belongs to the bacterial ribosomal protein bL19 family.</text>
</comment>
<keyword evidence="2 5" id="KW-0689">Ribosomal protein</keyword>
<dbReference type="Gene3D" id="2.30.30.790">
    <property type="match status" value="1"/>
</dbReference>
<dbReference type="NCBIfam" id="TIGR01024">
    <property type="entry name" value="rplS_bact"/>
    <property type="match status" value="1"/>
</dbReference>
<dbReference type="GO" id="GO:0006412">
    <property type="term" value="P:translation"/>
    <property type="evidence" value="ECO:0007669"/>
    <property type="project" value="UniProtKB-UniRule"/>
</dbReference>
<name>A0A5C4S2S7_PROVB</name>
<evidence type="ECO:0000313" key="8">
    <source>
        <dbReference type="Proteomes" id="UP000309544"/>
    </source>
</evidence>
<organism evidence="7 8">
    <name type="scientific">Prosthecochloris vibrioformis</name>
    <name type="common">Chlorobium vibrioforme</name>
    <dbReference type="NCBI Taxonomy" id="1098"/>
    <lineage>
        <taxon>Bacteria</taxon>
        <taxon>Pseudomonadati</taxon>
        <taxon>Chlorobiota</taxon>
        <taxon>Chlorobiia</taxon>
        <taxon>Chlorobiales</taxon>
        <taxon>Chlorobiaceae</taxon>
        <taxon>Prosthecochloris</taxon>
    </lineage>
</organism>
<evidence type="ECO:0000256" key="5">
    <source>
        <dbReference type="HAMAP-Rule" id="MF_00402"/>
    </source>
</evidence>
<evidence type="ECO:0000313" key="7">
    <source>
        <dbReference type="EMBL" id="TNJ37061.1"/>
    </source>
</evidence>
<reference evidence="7 8" key="1">
    <citation type="submission" date="2019-05" db="EMBL/GenBank/DDBJ databases">
        <title>Draft Whole-Genome sequence of the green sulfur bacterium Prosthecochloris vibrioformis DSM 260.</title>
        <authorList>
            <person name="Meyer T.E."/>
            <person name="Kyndt J.A."/>
        </authorList>
    </citation>
    <scope>NUCLEOTIDE SEQUENCE [LARGE SCALE GENOMIC DNA]</scope>
    <source>
        <strain evidence="7 8">DSM 260</strain>
    </source>
</reference>
<evidence type="ECO:0000256" key="4">
    <source>
        <dbReference type="ARBA" id="ARBA00035171"/>
    </source>
</evidence>
<evidence type="ECO:0000256" key="6">
    <source>
        <dbReference type="RuleBase" id="RU000559"/>
    </source>
</evidence>
<evidence type="ECO:0000256" key="2">
    <source>
        <dbReference type="ARBA" id="ARBA00022980"/>
    </source>
</evidence>
<evidence type="ECO:0000256" key="3">
    <source>
        <dbReference type="ARBA" id="ARBA00023274"/>
    </source>
</evidence>